<organism evidence="3">
    <name type="scientific">Thermobifida fusca (strain YX)</name>
    <dbReference type="NCBI Taxonomy" id="269800"/>
    <lineage>
        <taxon>Bacteria</taxon>
        <taxon>Bacillati</taxon>
        <taxon>Actinomycetota</taxon>
        <taxon>Actinomycetes</taxon>
        <taxon>Streptosporangiales</taxon>
        <taxon>Nocardiopsidaceae</taxon>
        <taxon>Thermobifida</taxon>
    </lineage>
</organism>
<feature type="transmembrane region" description="Helical" evidence="2">
    <location>
        <begin position="255"/>
        <end position="276"/>
    </location>
</feature>
<feature type="transmembrane region" description="Helical" evidence="2">
    <location>
        <begin position="170"/>
        <end position="188"/>
    </location>
</feature>
<accession>Q47PP1</accession>
<feature type="transmembrane region" description="Helical" evidence="2">
    <location>
        <begin position="120"/>
        <end position="139"/>
    </location>
</feature>
<keyword evidence="2" id="KW-1133">Transmembrane helix</keyword>
<dbReference type="TCDB" id="9.B.169.1.10">
    <property type="family name" value="the integral membrane protein (8 -10 tmss) yeib or duf418 (yeib) family"/>
</dbReference>
<name>Q47PP1_THEFY</name>
<feature type="region of interest" description="Disordered" evidence="1">
    <location>
        <begin position="1"/>
        <end position="47"/>
    </location>
</feature>
<dbReference type="EMBL" id="CP000088">
    <property type="protein sequence ID" value="AAZ55578.1"/>
    <property type="molecule type" value="Genomic_DNA"/>
</dbReference>
<evidence type="ECO:0000256" key="1">
    <source>
        <dbReference type="SAM" id="MobiDB-lite"/>
    </source>
</evidence>
<feature type="transmembrane region" description="Helical" evidence="2">
    <location>
        <begin position="398"/>
        <end position="419"/>
    </location>
</feature>
<feature type="transmembrane region" description="Helical" evidence="2">
    <location>
        <begin position="219"/>
        <end position="243"/>
    </location>
</feature>
<dbReference type="InterPro" id="IPR052529">
    <property type="entry name" value="Bact_Transport_Assoc"/>
</dbReference>
<sequence>MSNSSSRSTSFPGPMSPPETDSSVETRTQHRAPTPQEGSSPPVKPPVPRLLGVDVARGVAILGMFVVHVGVGWTLADGTNPLQPLAAGRSAALFALLAGVSIALLSGGHDRKVNKDLGVALWRVVVRAVILLILGTALTMLGTPVSVILAYYAVFFVFACMLLTERWTVIAGAAATLGFIGPIVSFWIRSRIDRGGTMARIVETVNAYDPLVALADDGVVNFLLTGSYPAITWLPFVFAGLAIGRLDLRQPRVRWRLVAVGAGMAAAAYTLSWLAIRGLGLDERLAATLDPDTGIPFGIDGFNQLYAEGMGGTVPATDWAWLLVTAPHSGTFMDVYGAGGVAIALLGLCLIVTDALGRARWLVYPLIAVGSLSLTTYVGHILLIWLDENDMLDGTPLSFLSEWLSLSVLLGSLIFATLWHRLVKRRGPLEGPLHVVSTWVAKRIP</sequence>
<keyword evidence="2" id="KW-0472">Membrane</keyword>
<feature type="transmembrane region" description="Helical" evidence="2">
    <location>
        <begin position="87"/>
        <end position="108"/>
    </location>
</feature>
<keyword evidence="2" id="KW-0812">Transmembrane</keyword>
<dbReference type="AlphaFoldDB" id="Q47PP1"/>
<dbReference type="STRING" id="269800.Tfu_1542"/>
<feature type="transmembrane region" description="Helical" evidence="2">
    <location>
        <begin position="335"/>
        <end position="356"/>
    </location>
</feature>
<evidence type="ECO:0000256" key="2">
    <source>
        <dbReference type="SAM" id="Phobius"/>
    </source>
</evidence>
<protein>
    <submittedName>
        <fullName evidence="3">Putative membrane protein</fullName>
    </submittedName>
</protein>
<dbReference type="KEGG" id="tfu:Tfu_1542"/>
<dbReference type="PANTHER" id="PTHR30590">
    <property type="entry name" value="INNER MEMBRANE PROTEIN"/>
    <property type="match status" value="1"/>
</dbReference>
<evidence type="ECO:0000313" key="3">
    <source>
        <dbReference type="EMBL" id="AAZ55578.1"/>
    </source>
</evidence>
<feature type="transmembrane region" description="Helical" evidence="2">
    <location>
        <begin position="55"/>
        <end position="75"/>
    </location>
</feature>
<feature type="transmembrane region" description="Helical" evidence="2">
    <location>
        <begin position="363"/>
        <end position="386"/>
    </location>
</feature>
<dbReference type="eggNOG" id="COG3503">
    <property type="taxonomic scope" value="Bacteria"/>
</dbReference>
<dbReference type="HOGENOM" id="CLU_036065_1_0_11"/>
<gene>
    <name evidence="3" type="ordered locus">Tfu_1542</name>
</gene>
<proteinExistence type="predicted"/>
<feature type="compositionally biased region" description="Polar residues" evidence="1">
    <location>
        <begin position="1"/>
        <end position="11"/>
    </location>
</feature>
<dbReference type="PANTHER" id="PTHR30590:SF3">
    <property type="entry name" value="HYPOTHETICAL MEMBRANE SPANNING PROTEIN"/>
    <property type="match status" value="1"/>
</dbReference>
<reference evidence="3" key="1">
    <citation type="submission" date="2005-07" db="EMBL/GenBank/DDBJ databases">
        <title>Complete sequence of Thermobifida fusca YX.</title>
        <authorList>
            <consortium name="US DOE Joint Genome Institute"/>
            <person name="Copeland A."/>
            <person name="Lucas S."/>
            <person name="Lapidus A."/>
            <person name="Barry K."/>
            <person name="Detter J.C."/>
            <person name="Glavina T."/>
            <person name="Hammon N."/>
            <person name="Israni S."/>
            <person name="Pitluck S."/>
            <person name="Di Bartolo G."/>
            <person name="Chain P."/>
            <person name="Schmutz J."/>
            <person name="Larimer F."/>
            <person name="Land M."/>
            <person name="Lykidis A."/>
            <person name="Richardson P."/>
        </authorList>
    </citation>
    <scope>NUCLEOTIDE SEQUENCE</scope>
    <source>
        <strain evidence="3">YX</strain>
    </source>
</reference>
<feature type="transmembrane region" description="Helical" evidence="2">
    <location>
        <begin position="145"/>
        <end position="163"/>
    </location>
</feature>